<dbReference type="SUPFAM" id="SSF50249">
    <property type="entry name" value="Nucleic acid-binding proteins"/>
    <property type="match status" value="1"/>
</dbReference>
<protein>
    <recommendedName>
        <fullName evidence="4">OB domain-containing protein</fullName>
    </recommendedName>
</protein>
<evidence type="ECO:0000256" key="1">
    <source>
        <dbReference type="SAM" id="MobiDB-lite"/>
    </source>
</evidence>
<name>A0A6H0XWU6_9PEZI</name>
<feature type="region of interest" description="Disordered" evidence="1">
    <location>
        <begin position="306"/>
        <end position="327"/>
    </location>
</feature>
<gene>
    <name evidence="2" type="ORF">AMS68_004740</name>
</gene>
<feature type="compositionally biased region" description="Basic and acidic residues" evidence="1">
    <location>
        <begin position="311"/>
        <end position="320"/>
    </location>
</feature>
<evidence type="ECO:0008006" key="4">
    <source>
        <dbReference type="Google" id="ProtNLM"/>
    </source>
</evidence>
<sequence length="327" mass="36366">MLLGHTPSTASRRIIFLTGAPQSEQLDWHEDQLHKQFDLTFGRTSVGVPPKTCATTSPSAISKWRTLGRQPSPQGPEDEQTEFLPSGTLDYQTSLRRLEEVFPDRSLAFLEDAAVSGTVDSNEAPTQSFYSALTESDQSVDVASSLTRIPPNITITRLKDIPNARRLPSITPRERTVNLLAGIIAVQPLRTVRTRRHNAHMDIVEIVIGDGTRAGFSITTWLVPGDDQAGSLRPRVLALRPNDLVLITNIALSSFNGCVYGQSTSRRTTRDGTRIFKVQNHRHELSHLNQEIESLMAWAEHFLRHGTPTSRRKDPDKEILPPETPDG</sequence>
<proteinExistence type="predicted"/>
<evidence type="ECO:0000313" key="2">
    <source>
        <dbReference type="EMBL" id="QIW99222.1"/>
    </source>
</evidence>
<dbReference type="EMBL" id="CP051141">
    <property type="protein sequence ID" value="QIW99222.1"/>
    <property type="molecule type" value="Genomic_DNA"/>
</dbReference>
<accession>A0A6H0XWU6</accession>
<keyword evidence="3" id="KW-1185">Reference proteome</keyword>
<dbReference type="InterPro" id="IPR012340">
    <property type="entry name" value="NA-bd_OB-fold"/>
</dbReference>
<evidence type="ECO:0000313" key="3">
    <source>
        <dbReference type="Proteomes" id="UP000503462"/>
    </source>
</evidence>
<dbReference type="Proteomes" id="UP000503462">
    <property type="component" value="Chromosome 3"/>
</dbReference>
<organism evidence="2 3">
    <name type="scientific">Peltaster fructicola</name>
    <dbReference type="NCBI Taxonomy" id="286661"/>
    <lineage>
        <taxon>Eukaryota</taxon>
        <taxon>Fungi</taxon>
        <taxon>Dikarya</taxon>
        <taxon>Ascomycota</taxon>
        <taxon>Pezizomycotina</taxon>
        <taxon>Dothideomycetes</taxon>
        <taxon>Dothideomycetes incertae sedis</taxon>
        <taxon>Peltaster</taxon>
    </lineage>
</organism>
<dbReference type="Gene3D" id="2.40.50.140">
    <property type="entry name" value="Nucleic acid-binding proteins"/>
    <property type="match status" value="1"/>
</dbReference>
<reference evidence="2 3" key="1">
    <citation type="journal article" date="2016" name="Sci. Rep.">
        <title>Peltaster fructicola genome reveals evolution from an invasive phytopathogen to an ectophytic parasite.</title>
        <authorList>
            <person name="Xu C."/>
            <person name="Chen H."/>
            <person name="Gleason M.L."/>
            <person name="Xu J.R."/>
            <person name="Liu H."/>
            <person name="Zhang R."/>
            <person name="Sun G."/>
        </authorList>
    </citation>
    <scope>NUCLEOTIDE SEQUENCE [LARGE SCALE GENOMIC DNA]</scope>
    <source>
        <strain evidence="2 3">LNHT1506</strain>
    </source>
</reference>
<dbReference type="OrthoDB" id="5378679at2759"/>
<dbReference type="AlphaFoldDB" id="A0A6H0XWU6"/>